<name>A0AAT9V7I6_9CAUD</name>
<proteinExistence type="predicted"/>
<evidence type="ECO:0008006" key="2">
    <source>
        <dbReference type="Google" id="ProtNLM"/>
    </source>
</evidence>
<sequence>MKNELVKLGIDLAHNATGEFSQGNPEVALRNGFKELIGSDKLDYKTMRRNGALVFEAMEEILEVLITEGLEDQFNEFVDIRNLALGDREFFTVDDYHLFNVGIVSQGNGDTRRQRLGRTTFTVDTDWRSVKIYDNLAMFIAGRINWGQMIAKVGRSFNAQIAADIYSAIVAGYNTLQTPYLYNGTADRVQLLTLAEHIRAATDQDVTVFGTKLALQQFTPQFVQYGGDMIDQRNQDAFFRVIDGLKMVEIKQSHVPGTDSFAVADNFLLVIPNGEQKIIKMVLEGEPIVRETPAGVNMDDSIEYEFRKKYGLMAITSTKYGAYLIS</sequence>
<gene>
    <name evidence="1" type="ORF">QB910_000022</name>
</gene>
<protein>
    <recommendedName>
        <fullName evidence="2">Major capsid protein</fullName>
    </recommendedName>
</protein>
<dbReference type="EMBL" id="OQ846916">
    <property type="protein sequence ID" value="WJJ55266.1"/>
    <property type="molecule type" value="Genomic_DNA"/>
</dbReference>
<reference evidence="1" key="1">
    <citation type="submission" date="2023-04" db="EMBL/GenBank/DDBJ databases">
        <title>Characterization and genome study of newly isolated Alicyclobacillus-specific phaga.</title>
        <authorList>
            <person name="Shymialevich D."/>
            <person name="Wojcicki M."/>
            <person name="Srednicka P."/>
            <person name="Swider O."/>
        </authorList>
    </citation>
    <scope>NUCLEOTIDE SEQUENCE</scope>
</reference>
<accession>A0AAT9V7I6</accession>
<organism evidence="1">
    <name type="scientific">Alicyclobacillus phage KKP_3916</name>
    <dbReference type="NCBI Taxonomy" id="3040651"/>
    <lineage>
        <taxon>Viruses</taxon>
        <taxon>Duplodnaviria</taxon>
        <taxon>Heunggongvirae</taxon>
        <taxon>Uroviricota</taxon>
        <taxon>Caudoviricetes</taxon>
    </lineage>
</organism>
<evidence type="ECO:0000313" key="1">
    <source>
        <dbReference type="EMBL" id="WJJ55266.1"/>
    </source>
</evidence>